<dbReference type="PROSITE" id="PS51352">
    <property type="entry name" value="THIOREDOXIN_2"/>
    <property type="match status" value="1"/>
</dbReference>
<dbReference type="Pfam" id="PF00578">
    <property type="entry name" value="AhpC-TSA"/>
    <property type="match status" value="1"/>
</dbReference>
<dbReference type="Gene3D" id="3.40.30.10">
    <property type="entry name" value="Glutaredoxin"/>
    <property type="match status" value="1"/>
</dbReference>
<dbReference type="GO" id="GO:0016491">
    <property type="term" value="F:oxidoreductase activity"/>
    <property type="evidence" value="ECO:0007669"/>
    <property type="project" value="InterPro"/>
</dbReference>
<dbReference type="GO" id="GO:0016209">
    <property type="term" value="F:antioxidant activity"/>
    <property type="evidence" value="ECO:0007669"/>
    <property type="project" value="InterPro"/>
</dbReference>
<dbReference type="InterPro" id="IPR036249">
    <property type="entry name" value="Thioredoxin-like_sf"/>
</dbReference>
<sequence length="189" mass="21205">MGRLFFKRKRISAFLFAFLLIFLVSACTQTENSPAINKANATIEGIQVGFLAPEFKLKTLGGVEAALSDYRGKIVLVNFWATWCGPCKAEMPSMEALYKSYPREDFEILAISIDIDPNAPVEQFIADFGFTFPVLLDDTFEVNDQYQVRVVPTSVVVNRLGVITHRLLGAKDWNDPDSKLFLEKLIAES</sequence>
<reference evidence="2" key="1">
    <citation type="submission" date="2018-06" db="EMBL/GenBank/DDBJ databases">
        <authorList>
            <person name="Zhirakovskaya E."/>
        </authorList>
    </citation>
    <scope>NUCLEOTIDE SEQUENCE</scope>
</reference>
<evidence type="ECO:0000313" key="2">
    <source>
        <dbReference type="EMBL" id="VAX30958.1"/>
    </source>
</evidence>
<dbReference type="PANTHER" id="PTHR42852:SF17">
    <property type="entry name" value="THIOREDOXIN-LIKE PROTEIN HI_1115"/>
    <property type="match status" value="1"/>
</dbReference>
<dbReference type="InterPro" id="IPR000866">
    <property type="entry name" value="AhpC/TSA"/>
</dbReference>
<dbReference type="EMBL" id="UOGF01000069">
    <property type="protein sequence ID" value="VAX30958.1"/>
    <property type="molecule type" value="Genomic_DNA"/>
</dbReference>
<dbReference type="PROSITE" id="PS00194">
    <property type="entry name" value="THIOREDOXIN_1"/>
    <property type="match status" value="1"/>
</dbReference>
<dbReference type="SUPFAM" id="SSF52833">
    <property type="entry name" value="Thioredoxin-like"/>
    <property type="match status" value="1"/>
</dbReference>
<accession>A0A3B1D4P1</accession>
<dbReference type="InterPro" id="IPR013766">
    <property type="entry name" value="Thioredoxin_domain"/>
</dbReference>
<proteinExistence type="predicted"/>
<dbReference type="PROSITE" id="PS51257">
    <property type="entry name" value="PROKAR_LIPOPROTEIN"/>
    <property type="match status" value="1"/>
</dbReference>
<dbReference type="PANTHER" id="PTHR42852">
    <property type="entry name" value="THIOL:DISULFIDE INTERCHANGE PROTEIN DSBE"/>
    <property type="match status" value="1"/>
</dbReference>
<feature type="domain" description="Thioredoxin" evidence="1">
    <location>
        <begin position="46"/>
        <end position="187"/>
    </location>
</feature>
<organism evidence="2">
    <name type="scientific">hydrothermal vent metagenome</name>
    <dbReference type="NCBI Taxonomy" id="652676"/>
    <lineage>
        <taxon>unclassified sequences</taxon>
        <taxon>metagenomes</taxon>
        <taxon>ecological metagenomes</taxon>
    </lineage>
</organism>
<dbReference type="InterPro" id="IPR017937">
    <property type="entry name" value="Thioredoxin_CS"/>
</dbReference>
<gene>
    <name evidence="2" type="ORF">MNBD_NITROSPIRAE01-27</name>
</gene>
<name>A0A3B1D4P1_9ZZZZ</name>
<dbReference type="InterPro" id="IPR050553">
    <property type="entry name" value="Thioredoxin_ResA/DsbE_sf"/>
</dbReference>
<protein>
    <submittedName>
        <fullName evidence="2">Thiol:disulfide oxidoreductase related to ResA</fullName>
    </submittedName>
</protein>
<evidence type="ECO:0000259" key="1">
    <source>
        <dbReference type="PROSITE" id="PS51352"/>
    </source>
</evidence>
<dbReference type="CDD" id="cd02966">
    <property type="entry name" value="TlpA_like_family"/>
    <property type="match status" value="1"/>
</dbReference>
<dbReference type="AlphaFoldDB" id="A0A3B1D4P1"/>